<protein>
    <submittedName>
        <fullName evidence="1">Uncharacterized protein</fullName>
    </submittedName>
</protein>
<reference evidence="1 2" key="1">
    <citation type="submission" date="2019-04" db="EMBL/GenBank/DDBJ databases">
        <title>Friends and foes A comparative genomics study of 23 Aspergillus species from section Flavi.</title>
        <authorList>
            <consortium name="DOE Joint Genome Institute"/>
            <person name="Kjaerbolling I."/>
            <person name="Vesth T."/>
            <person name="Frisvad J.C."/>
            <person name="Nybo J.L."/>
            <person name="Theobald S."/>
            <person name="Kildgaard S."/>
            <person name="Isbrandt T."/>
            <person name="Kuo A."/>
            <person name="Sato A."/>
            <person name="Lyhne E.K."/>
            <person name="Kogle M.E."/>
            <person name="Wiebenga A."/>
            <person name="Kun R.S."/>
            <person name="Lubbers R.J."/>
            <person name="Makela M.R."/>
            <person name="Barry K."/>
            <person name="Chovatia M."/>
            <person name="Clum A."/>
            <person name="Daum C."/>
            <person name="Haridas S."/>
            <person name="He G."/>
            <person name="LaButti K."/>
            <person name="Lipzen A."/>
            <person name="Mondo S."/>
            <person name="Riley R."/>
            <person name="Salamov A."/>
            <person name="Simmons B.A."/>
            <person name="Magnuson J.K."/>
            <person name="Henrissat B."/>
            <person name="Mortensen U.H."/>
            <person name="Larsen T.O."/>
            <person name="Devries R.P."/>
            <person name="Grigoriev I.V."/>
            <person name="Machida M."/>
            <person name="Baker S.E."/>
            <person name="Andersen M.R."/>
        </authorList>
    </citation>
    <scope>NUCLEOTIDE SEQUENCE [LARGE SCALE GENOMIC DNA]</scope>
    <source>
        <strain evidence="1 2">IBT 18842</strain>
    </source>
</reference>
<sequence length="314" mass="34852">MGVTESKILAEKVLNACEAAEAGGMTKLSASFWNDKDVSRTAKNIFKQAPSNIRGPSRQNAADRAAVRSKTKIVVPDAVKKLQGKNERLLLPVAQSQDVHNDTSIDLSQASLSPKQVSLAGFYVLVTDIETHKEICNIRLRLFYVFFNRLKQKIQPQGFWNDAVTYLAQIICRSGLVNDSMKVIQDKVTTWVERGGRYELLANDLGGLGSLLVLPEDVPESVWAKDLPKAAGNTRRITMIDSLRQRGILEAIEGMNEVAEAHINGLWVPIYASIDAESQRLSQMRILDDERSLVAAVDRNVILTVLNPIYRRGP</sequence>
<name>A0A5N6UAP5_ASPAV</name>
<dbReference type="AlphaFoldDB" id="A0A5N6UAP5"/>
<accession>A0A5N6UAP5</accession>
<proteinExistence type="predicted"/>
<dbReference type="EMBL" id="ML742023">
    <property type="protein sequence ID" value="KAE8155281.1"/>
    <property type="molecule type" value="Genomic_DNA"/>
</dbReference>
<evidence type="ECO:0000313" key="2">
    <source>
        <dbReference type="Proteomes" id="UP000325780"/>
    </source>
</evidence>
<gene>
    <name evidence="1" type="ORF">BDV25DRAFT_135028</name>
</gene>
<evidence type="ECO:0000313" key="1">
    <source>
        <dbReference type="EMBL" id="KAE8155281.1"/>
    </source>
</evidence>
<keyword evidence="2" id="KW-1185">Reference proteome</keyword>
<dbReference type="OrthoDB" id="4509637at2759"/>
<dbReference type="Proteomes" id="UP000325780">
    <property type="component" value="Unassembled WGS sequence"/>
</dbReference>
<organism evidence="1 2">
    <name type="scientific">Aspergillus avenaceus</name>
    <dbReference type="NCBI Taxonomy" id="36643"/>
    <lineage>
        <taxon>Eukaryota</taxon>
        <taxon>Fungi</taxon>
        <taxon>Dikarya</taxon>
        <taxon>Ascomycota</taxon>
        <taxon>Pezizomycotina</taxon>
        <taxon>Eurotiomycetes</taxon>
        <taxon>Eurotiomycetidae</taxon>
        <taxon>Eurotiales</taxon>
        <taxon>Aspergillaceae</taxon>
        <taxon>Aspergillus</taxon>
        <taxon>Aspergillus subgen. Circumdati</taxon>
    </lineage>
</organism>